<proteinExistence type="predicted"/>
<dbReference type="Pfam" id="PF00392">
    <property type="entry name" value="GntR"/>
    <property type="match status" value="1"/>
</dbReference>
<name>A0A8B2P5X1_9HYPH</name>
<reference evidence="5 6" key="1">
    <citation type="submission" date="2018-05" db="EMBL/GenBank/DDBJ databases">
        <title>Acuticoccus sediminis sp. nov., isolated from deep-sea sediment of Indian Ocean.</title>
        <authorList>
            <person name="Liu X."/>
            <person name="Lai Q."/>
            <person name="Du Y."/>
            <person name="Sun F."/>
            <person name="Zhang X."/>
            <person name="Wang S."/>
            <person name="Shao Z."/>
        </authorList>
    </citation>
    <scope>NUCLEOTIDE SEQUENCE [LARGE SCALE GENOMIC DNA]</scope>
    <source>
        <strain evidence="5 6">PTG4-2</strain>
    </source>
</reference>
<dbReference type="PROSITE" id="PS50949">
    <property type="entry name" value="HTH_GNTR"/>
    <property type="match status" value="1"/>
</dbReference>
<organism evidence="5 6">
    <name type="scientific">Acuticoccus sediminis</name>
    <dbReference type="NCBI Taxonomy" id="2184697"/>
    <lineage>
        <taxon>Bacteria</taxon>
        <taxon>Pseudomonadati</taxon>
        <taxon>Pseudomonadota</taxon>
        <taxon>Alphaproteobacteria</taxon>
        <taxon>Hyphomicrobiales</taxon>
        <taxon>Amorphaceae</taxon>
        <taxon>Acuticoccus</taxon>
    </lineage>
</organism>
<dbReference type="Gene3D" id="1.20.120.530">
    <property type="entry name" value="GntR ligand-binding domain-like"/>
    <property type="match status" value="1"/>
</dbReference>
<keyword evidence="3" id="KW-0804">Transcription</keyword>
<dbReference type="InterPro" id="IPR000524">
    <property type="entry name" value="Tscrpt_reg_HTH_GntR"/>
</dbReference>
<dbReference type="Gene3D" id="1.10.10.10">
    <property type="entry name" value="Winged helix-like DNA-binding domain superfamily/Winged helix DNA-binding domain"/>
    <property type="match status" value="1"/>
</dbReference>
<accession>A0A8B2P5X1</accession>
<dbReference type="PANTHER" id="PTHR43537:SF5">
    <property type="entry name" value="UXU OPERON TRANSCRIPTIONAL REGULATOR"/>
    <property type="match status" value="1"/>
</dbReference>
<dbReference type="CDD" id="cd07377">
    <property type="entry name" value="WHTH_GntR"/>
    <property type="match status" value="1"/>
</dbReference>
<evidence type="ECO:0000313" key="6">
    <source>
        <dbReference type="Proteomes" id="UP000249590"/>
    </source>
</evidence>
<dbReference type="GO" id="GO:0003677">
    <property type="term" value="F:DNA binding"/>
    <property type="evidence" value="ECO:0007669"/>
    <property type="project" value="UniProtKB-KW"/>
</dbReference>
<sequence length="283" mass="32556">MAREIAAGRFEIGQHIVAQSVADRYGVSRSPVRHALEELAMQGLIERRENRGYFVAVRPAEAAAFPVDPSSKEAAYHAIAADRRDDTLPTDVSEQLLRERYGLSKAKVKDVMLRAVREGWAERKPGYGWRFLDVAQTPKSFRQIYEFRMAIEPAAMLVPEYSPSAAVLDSLAAEQSRMLDRDVTRQNVEDLLNAGTRFHEELIKFSGNPYFHSTLVQINRMRRLFEYETAFMSERFQIQCRDHLHLIELLRCGEIIEASYAMRRHLAGALTWKQSQIANDRRR</sequence>
<dbReference type="GO" id="GO:0003700">
    <property type="term" value="F:DNA-binding transcription factor activity"/>
    <property type="evidence" value="ECO:0007669"/>
    <property type="project" value="InterPro"/>
</dbReference>
<comment type="caution">
    <text evidence="5">The sequence shown here is derived from an EMBL/GenBank/DDBJ whole genome shotgun (WGS) entry which is preliminary data.</text>
</comment>
<protein>
    <submittedName>
        <fullName evidence="5">GntR family transcriptional regulator</fullName>
    </submittedName>
</protein>
<evidence type="ECO:0000313" key="5">
    <source>
        <dbReference type="EMBL" id="RAI04482.1"/>
    </source>
</evidence>
<dbReference type="Pfam" id="PF07729">
    <property type="entry name" value="FCD"/>
    <property type="match status" value="1"/>
</dbReference>
<feature type="domain" description="HTH gntR-type" evidence="4">
    <location>
        <begin position="1"/>
        <end position="58"/>
    </location>
</feature>
<dbReference type="SUPFAM" id="SSF48008">
    <property type="entry name" value="GntR ligand-binding domain-like"/>
    <property type="match status" value="1"/>
</dbReference>
<dbReference type="EMBL" id="QHHQ01000001">
    <property type="protein sequence ID" value="RAI04482.1"/>
    <property type="molecule type" value="Genomic_DNA"/>
</dbReference>
<evidence type="ECO:0000256" key="3">
    <source>
        <dbReference type="ARBA" id="ARBA00023163"/>
    </source>
</evidence>
<dbReference type="InterPro" id="IPR036388">
    <property type="entry name" value="WH-like_DNA-bd_sf"/>
</dbReference>
<dbReference type="PANTHER" id="PTHR43537">
    <property type="entry name" value="TRANSCRIPTIONAL REGULATOR, GNTR FAMILY"/>
    <property type="match status" value="1"/>
</dbReference>
<keyword evidence="1" id="KW-0805">Transcription regulation</keyword>
<keyword evidence="2" id="KW-0238">DNA-binding</keyword>
<dbReference type="Proteomes" id="UP000249590">
    <property type="component" value="Unassembled WGS sequence"/>
</dbReference>
<evidence type="ECO:0000256" key="2">
    <source>
        <dbReference type="ARBA" id="ARBA00023125"/>
    </source>
</evidence>
<dbReference type="InterPro" id="IPR008920">
    <property type="entry name" value="TF_FadR/GntR_C"/>
</dbReference>
<dbReference type="AlphaFoldDB" id="A0A8B2P5X1"/>
<dbReference type="SMART" id="SM00895">
    <property type="entry name" value="FCD"/>
    <property type="match status" value="1"/>
</dbReference>
<gene>
    <name evidence="5" type="ORF">DLJ53_03005</name>
</gene>
<evidence type="ECO:0000259" key="4">
    <source>
        <dbReference type="PROSITE" id="PS50949"/>
    </source>
</evidence>
<dbReference type="SMART" id="SM00345">
    <property type="entry name" value="HTH_GNTR"/>
    <property type="match status" value="2"/>
</dbReference>
<dbReference type="OrthoDB" id="7005926at2"/>
<evidence type="ECO:0000256" key="1">
    <source>
        <dbReference type="ARBA" id="ARBA00023015"/>
    </source>
</evidence>
<dbReference type="InterPro" id="IPR011711">
    <property type="entry name" value="GntR_C"/>
</dbReference>
<dbReference type="InterPro" id="IPR036390">
    <property type="entry name" value="WH_DNA-bd_sf"/>
</dbReference>
<dbReference type="SUPFAM" id="SSF46785">
    <property type="entry name" value="Winged helix' DNA-binding domain"/>
    <property type="match status" value="1"/>
</dbReference>
<keyword evidence="6" id="KW-1185">Reference proteome</keyword>